<accession>A0ABW4YGL5</accession>
<dbReference type="Gene3D" id="1.10.260.40">
    <property type="entry name" value="lambda repressor-like DNA-binding domains"/>
    <property type="match status" value="1"/>
</dbReference>
<dbReference type="RefSeq" id="WP_377769905.1">
    <property type="nucleotide sequence ID" value="NZ_JBHUHO010000010.1"/>
</dbReference>
<evidence type="ECO:0000313" key="5">
    <source>
        <dbReference type="EMBL" id="MFD2114880.1"/>
    </source>
</evidence>
<dbReference type="PANTHER" id="PTHR30146:SF149">
    <property type="entry name" value="HTH-TYPE TRANSCRIPTIONAL REGULATOR EBGR"/>
    <property type="match status" value="1"/>
</dbReference>
<keyword evidence="1" id="KW-0805">Transcription regulation</keyword>
<keyword evidence="6" id="KW-1185">Reference proteome</keyword>
<evidence type="ECO:0000256" key="3">
    <source>
        <dbReference type="ARBA" id="ARBA00023163"/>
    </source>
</evidence>
<sequence length="330" mass="35477">MVTIKDIAEEAGVSFSTVSKALRNSPLVKDKTKKHILQIAEQLGYQPNIAARSLVSKKSGAIGVVWPSVERAALSSLLTALNDTLEAAGYTVLLSISNIEAALATFYRFQVDAIIVFGDEVSHQLMESVTPPNTPIITYGAADFSAWSTVDVRREQSIRLALQHLTALGHQNIAYIGALEVADPLQTVKVDAFQEEATKLALPLHSHSIVPITGLQTYDGYVAMKQLLASPHQPTAVISGGIDLTRGILRATSEANLLVPNDLSIVSYDNIPQMEEFEVPMTVVGVAISTIAKAITNTVNALVAAPKQHTTVHLEPELVIRTSTSVPKKQ</sequence>
<evidence type="ECO:0000313" key="6">
    <source>
        <dbReference type="Proteomes" id="UP001597362"/>
    </source>
</evidence>
<dbReference type="Gene3D" id="3.40.50.2300">
    <property type="match status" value="2"/>
</dbReference>
<keyword evidence="3" id="KW-0804">Transcription</keyword>
<evidence type="ECO:0000256" key="1">
    <source>
        <dbReference type="ARBA" id="ARBA00023015"/>
    </source>
</evidence>
<dbReference type="GO" id="GO:0003677">
    <property type="term" value="F:DNA binding"/>
    <property type="evidence" value="ECO:0007669"/>
    <property type="project" value="UniProtKB-KW"/>
</dbReference>
<dbReference type="InterPro" id="IPR000843">
    <property type="entry name" value="HTH_LacI"/>
</dbReference>
<organism evidence="5 6">
    <name type="scientific">Paenibacillus yanchengensis</name>
    <dbReference type="NCBI Taxonomy" id="2035833"/>
    <lineage>
        <taxon>Bacteria</taxon>
        <taxon>Bacillati</taxon>
        <taxon>Bacillota</taxon>
        <taxon>Bacilli</taxon>
        <taxon>Bacillales</taxon>
        <taxon>Paenibacillaceae</taxon>
        <taxon>Paenibacillus</taxon>
    </lineage>
</organism>
<dbReference type="PROSITE" id="PS00356">
    <property type="entry name" value="HTH_LACI_1"/>
    <property type="match status" value="1"/>
</dbReference>
<dbReference type="CDD" id="cd01392">
    <property type="entry name" value="HTH_LacI"/>
    <property type="match status" value="1"/>
</dbReference>
<dbReference type="PROSITE" id="PS50932">
    <property type="entry name" value="HTH_LACI_2"/>
    <property type="match status" value="1"/>
</dbReference>
<proteinExistence type="predicted"/>
<dbReference type="PANTHER" id="PTHR30146">
    <property type="entry name" value="LACI-RELATED TRANSCRIPTIONAL REPRESSOR"/>
    <property type="match status" value="1"/>
</dbReference>
<name>A0ABW4YGL5_9BACL</name>
<dbReference type="Pfam" id="PF00356">
    <property type="entry name" value="LacI"/>
    <property type="match status" value="1"/>
</dbReference>
<protein>
    <submittedName>
        <fullName evidence="5">LacI family DNA-binding transcriptional regulator</fullName>
    </submittedName>
</protein>
<dbReference type="SUPFAM" id="SSF53822">
    <property type="entry name" value="Periplasmic binding protein-like I"/>
    <property type="match status" value="1"/>
</dbReference>
<feature type="domain" description="HTH lacI-type" evidence="4">
    <location>
        <begin position="2"/>
        <end position="56"/>
    </location>
</feature>
<dbReference type="Proteomes" id="UP001597362">
    <property type="component" value="Unassembled WGS sequence"/>
</dbReference>
<gene>
    <name evidence="5" type="ORF">ACFSJH_03880</name>
</gene>
<dbReference type="Pfam" id="PF13377">
    <property type="entry name" value="Peripla_BP_3"/>
    <property type="match status" value="1"/>
</dbReference>
<reference evidence="6" key="1">
    <citation type="journal article" date="2019" name="Int. J. Syst. Evol. Microbiol.">
        <title>The Global Catalogue of Microorganisms (GCM) 10K type strain sequencing project: providing services to taxonomists for standard genome sequencing and annotation.</title>
        <authorList>
            <consortium name="The Broad Institute Genomics Platform"/>
            <consortium name="The Broad Institute Genome Sequencing Center for Infectious Disease"/>
            <person name="Wu L."/>
            <person name="Ma J."/>
        </authorList>
    </citation>
    <scope>NUCLEOTIDE SEQUENCE [LARGE SCALE GENOMIC DNA]</scope>
    <source>
        <strain evidence="6">GH52</strain>
    </source>
</reference>
<dbReference type="EMBL" id="JBHUHO010000010">
    <property type="protein sequence ID" value="MFD2114880.1"/>
    <property type="molecule type" value="Genomic_DNA"/>
</dbReference>
<dbReference type="InterPro" id="IPR046335">
    <property type="entry name" value="LacI/GalR-like_sensor"/>
</dbReference>
<dbReference type="SMART" id="SM00354">
    <property type="entry name" value="HTH_LACI"/>
    <property type="match status" value="1"/>
</dbReference>
<comment type="caution">
    <text evidence="5">The sequence shown here is derived from an EMBL/GenBank/DDBJ whole genome shotgun (WGS) entry which is preliminary data.</text>
</comment>
<evidence type="ECO:0000256" key="2">
    <source>
        <dbReference type="ARBA" id="ARBA00023125"/>
    </source>
</evidence>
<dbReference type="InterPro" id="IPR028082">
    <property type="entry name" value="Peripla_BP_I"/>
</dbReference>
<evidence type="ECO:0000259" key="4">
    <source>
        <dbReference type="PROSITE" id="PS50932"/>
    </source>
</evidence>
<dbReference type="SUPFAM" id="SSF47413">
    <property type="entry name" value="lambda repressor-like DNA-binding domains"/>
    <property type="match status" value="1"/>
</dbReference>
<keyword evidence="2 5" id="KW-0238">DNA-binding</keyword>
<dbReference type="InterPro" id="IPR010982">
    <property type="entry name" value="Lambda_DNA-bd_dom_sf"/>
</dbReference>